<name>A0ABT8P1D6_9BURK</name>
<dbReference type="Proteomes" id="UP001172217">
    <property type="component" value="Unassembled WGS sequence"/>
</dbReference>
<evidence type="ECO:0000313" key="3">
    <source>
        <dbReference type="Proteomes" id="UP001172217"/>
    </source>
</evidence>
<reference evidence="2" key="1">
    <citation type="submission" date="2023-07" db="EMBL/GenBank/DDBJ databases">
        <title>A collection of bacterial strains from the Burkholderia cepacia Research Laboratory and Repository.</title>
        <authorList>
            <person name="Lipuma J."/>
            <person name="Spilker T."/>
            <person name="Caverly L."/>
        </authorList>
    </citation>
    <scope>NUCLEOTIDE SEQUENCE</scope>
    <source>
        <strain evidence="2">AU45194</strain>
    </source>
</reference>
<keyword evidence="1" id="KW-0732">Signal</keyword>
<gene>
    <name evidence="2" type="ORF">QZM70_32380</name>
</gene>
<protein>
    <recommendedName>
        <fullName evidence="4">Fimbrial assembly protein</fullName>
    </recommendedName>
</protein>
<evidence type="ECO:0000313" key="2">
    <source>
        <dbReference type="EMBL" id="MDN7527653.1"/>
    </source>
</evidence>
<feature type="chain" id="PRO_5047413735" description="Fimbrial assembly protein" evidence="1">
    <location>
        <begin position="20"/>
        <end position="181"/>
    </location>
</feature>
<organism evidence="2 3">
    <name type="scientific">Burkholderia orbicola</name>
    <dbReference type="NCBI Taxonomy" id="2978683"/>
    <lineage>
        <taxon>Bacteria</taxon>
        <taxon>Pseudomonadati</taxon>
        <taxon>Pseudomonadota</taxon>
        <taxon>Betaproteobacteria</taxon>
        <taxon>Burkholderiales</taxon>
        <taxon>Burkholderiaceae</taxon>
        <taxon>Burkholderia</taxon>
        <taxon>Burkholderia cepacia complex</taxon>
    </lineage>
</organism>
<keyword evidence="3" id="KW-1185">Reference proteome</keyword>
<dbReference type="EMBL" id="JAUJQL010000022">
    <property type="protein sequence ID" value="MDN7527653.1"/>
    <property type="molecule type" value="Genomic_DNA"/>
</dbReference>
<evidence type="ECO:0000256" key="1">
    <source>
        <dbReference type="SAM" id="SignalP"/>
    </source>
</evidence>
<accession>A0ABT8P1D6</accession>
<comment type="caution">
    <text evidence="2">The sequence shown here is derived from an EMBL/GenBank/DDBJ whole genome shotgun (WGS) entry which is preliminary data.</text>
</comment>
<dbReference type="RefSeq" id="WP_125381099.1">
    <property type="nucleotide sequence ID" value="NZ_JAUJQL010000022.1"/>
</dbReference>
<proteinExistence type="predicted"/>
<evidence type="ECO:0008006" key="4">
    <source>
        <dbReference type="Google" id="ProtNLM"/>
    </source>
</evidence>
<feature type="signal peptide" evidence="1">
    <location>
        <begin position="1"/>
        <end position="19"/>
    </location>
</feature>
<sequence length="181" mass="19671">MRKLALAIAASACAMSAYAGNPEPVDLKVQLAGTVPTQNVFKVTPLGWENSREMKFKPDDGWNGRGLGEVLFFNVKSSYGAIHMKLTLTSGGESMTTGNWYLLGEDGISKIGVQREVHPLDHKMVDPVNEEKMEVASKDAAARGGDMQLNLGVYFDKDIPVKRGMKYTGVVSAVFETALDE</sequence>